<comment type="function">
    <text evidence="7">Component of the signal recognition particle (SRP) complex, a ribonucleoprotein complex that mediates the cotranslational targeting of secretory and membrane proteins to the endoplasmic reticulum (ER). SRP9 together with SRP14 and the Alu portion of the SRP RNA, constitutes the elongation arrest domain of SRP. The complex of SRP9 and SRP14 is required for SRP RNA binding.</text>
</comment>
<evidence type="ECO:0000256" key="7">
    <source>
        <dbReference type="RuleBase" id="RU368100"/>
    </source>
</evidence>
<dbReference type="FunFam" id="3.30.720.10:FF:000003">
    <property type="entry name" value="Signal recognition particle 14"/>
    <property type="match status" value="1"/>
</dbReference>
<accession>A0A2J8AIR4</accession>
<dbReference type="Pfam" id="PF02290">
    <property type="entry name" value="SRP14"/>
    <property type="match status" value="1"/>
</dbReference>
<keyword evidence="5 7" id="KW-0733">Signal recognition particle</keyword>
<comment type="caution">
    <text evidence="8">The sequence shown here is derived from an EMBL/GenBank/DDBJ whole genome shotgun (WGS) entry which is preliminary data.</text>
</comment>
<evidence type="ECO:0000256" key="2">
    <source>
        <dbReference type="ARBA" id="ARBA00010349"/>
    </source>
</evidence>
<dbReference type="GO" id="GO:0006614">
    <property type="term" value="P:SRP-dependent cotranslational protein targeting to membrane"/>
    <property type="evidence" value="ECO:0007669"/>
    <property type="project" value="UniProtKB-UniRule"/>
</dbReference>
<name>A0A2J8AIR4_9CHLO</name>
<dbReference type="OrthoDB" id="19209at2759"/>
<keyword evidence="4 7" id="KW-0694">RNA-binding</keyword>
<evidence type="ECO:0000256" key="6">
    <source>
        <dbReference type="ARBA" id="ARBA00023274"/>
    </source>
</evidence>
<keyword evidence="9" id="KW-1185">Reference proteome</keyword>
<comment type="subcellular location">
    <subcellularLocation>
        <location evidence="1 7">Cytoplasm</location>
    </subcellularLocation>
</comment>
<dbReference type="GO" id="GO:0030942">
    <property type="term" value="F:endoplasmic reticulum signal peptide binding"/>
    <property type="evidence" value="ECO:0007669"/>
    <property type="project" value="UniProtKB-UniRule"/>
</dbReference>
<reference evidence="8 9" key="1">
    <citation type="journal article" date="2017" name="Mol. Biol. Evol.">
        <title>The 4-celled Tetrabaena socialis nuclear genome reveals the essential components for genetic control of cell number at the origin of multicellularity in the volvocine lineage.</title>
        <authorList>
            <person name="Featherston J."/>
            <person name="Arakaki Y."/>
            <person name="Hanschen E.R."/>
            <person name="Ferris P.J."/>
            <person name="Michod R.E."/>
            <person name="Olson B.J.S.C."/>
            <person name="Nozaki H."/>
            <person name="Durand P.M."/>
        </authorList>
    </citation>
    <scope>NUCLEOTIDE SEQUENCE [LARGE SCALE GENOMIC DNA]</scope>
    <source>
        <strain evidence="8 9">NIES-571</strain>
    </source>
</reference>
<dbReference type="InterPro" id="IPR003210">
    <property type="entry name" value="Signal_recog_particle_SRP14"/>
</dbReference>
<keyword evidence="3 7" id="KW-0963">Cytoplasm</keyword>
<dbReference type="SUPFAM" id="SSF54762">
    <property type="entry name" value="Signal recognition particle alu RNA binding heterodimer, SRP9/14"/>
    <property type="match status" value="1"/>
</dbReference>
<protein>
    <recommendedName>
        <fullName evidence="7">Signal recognition particle 14 kDa protein</fullName>
        <shortName evidence="7">SRP14</shortName>
    </recommendedName>
</protein>
<dbReference type="Gene3D" id="3.30.720.10">
    <property type="entry name" value="Signal recognition particle alu RNA binding heterodimer, srp9/1"/>
    <property type="match status" value="1"/>
</dbReference>
<dbReference type="InterPro" id="IPR009018">
    <property type="entry name" value="Signal_recog_particle_SRP9/14"/>
</dbReference>
<gene>
    <name evidence="8" type="ORF">TSOC_000634</name>
</gene>
<comment type="subunit">
    <text evidence="7">Heterodimer with SRP9; binds RNA as heterodimer. Component of a signal recognition particle (SRP) complex that consists of a 7SL RNA molecule of 300 nucleotides and six protein subunits: SRP72, SRP68, SRP54, SRP19, SRP14 and SRP9.</text>
</comment>
<evidence type="ECO:0000313" key="8">
    <source>
        <dbReference type="EMBL" id="PNH12407.1"/>
    </source>
</evidence>
<dbReference type="GO" id="GO:0005786">
    <property type="term" value="C:signal recognition particle, endoplasmic reticulum targeting"/>
    <property type="evidence" value="ECO:0007669"/>
    <property type="project" value="UniProtKB-UniRule"/>
</dbReference>
<dbReference type="Proteomes" id="UP000236333">
    <property type="component" value="Unassembled WGS sequence"/>
</dbReference>
<dbReference type="EMBL" id="PGGS01000009">
    <property type="protein sequence ID" value="PNH12407.1"/>
    <property type="molecule type" value="Genomic_DNA"/>
</dbReference>
<proteinExistence type="inferred from homology"/>
<sequence>MVLLEPDPFLSELHKMYDRNKAGTVWVTMKRSNMKPRKSKKPETAKAEYVCLIRANDGKRHVSTTVSPTQYAKFSQSMVIIMKGAMADTLKKKEKKRDK</sequence>
<dbReference type="GO" id="GO:0008312">
    <property type="term" value="F:7S RNA binding"/>
    <property type="evidence" value="ECO:0007669"/>
    <property type="project" value="UniProtKB-UniRule"/>
</dbReference>
<evidence type="ECO:0000256" key="5">
    <source>
        <dbReference type="ARBA" id="ARBA00023135"/>
    </source>
</evidence>
<comment type="similarity">
    <text evidence="2 7">Belongs to the SRP14 family.</text>
</comment>
<evidence type="ECO:0000256" key="1">
    <source>
        <dbReference type="ARBA" id="ARBA00004496"/>
    </source>
</evidence>
<dbReference type="AlphaFoldDB" id="A0A2J8AIR4"/>
<evidence type="ECO:0000256" key="4">
    <source>
        <dbReference type="ARBA" id="ARBA00022884"/>
    </source>
</evidence>
<keyword evidence="6 7" id="KW-0687">Ribonucleoprotein</keyword>
<evidence type="ECO:0000256" key="3">
    <source>
        <dbReference type="ARBA" id="ARBA00022490"/>
    </source>
</evidence>
<dbReference type="PANTHER" id="PTHR12013">
    <property type="entry name" value="SIGNAL RECOGNITION PARTICLE 14 KD PROTEIN"/>
    <property type="match status" value="1"/>
</dbReference>
<evidence type="ECO:0000313" key="9">
    <source>
        <dbReference type="Proteomes" id="UP000236333"/>
    </source>
</evidence>
<organism evidence="8 9">
    <name type="scientific">Tetrabaena socialis</name>
    <dbReference type="NCBI Taxonomy" id="47790"/>
    <lineage>
        <taxon>Eukaryota</taxon>
        <taxon>Viridiplantae</taxon>
        <taxon>Chlorophyta</taxon>
        <taxon>core chlorophytes</taxon>
        <taxon>Chlorophyceae</taxon>
        <taxon>CS clade</taxon>
        <taxon>Chlamydomonadales</taxon>
        <taxon>Tetrabaenaceae</taxon>
        <taxon>Tetrabaena</taxon>
    </lineage>
</organism>